<feature type="domain" description="AIPP2-like SPOC-like" evidence="6">
    <location>
        <begin position="2"/>
        <end position="90"/>
    </location>
</feature>
<evidence type="ECO:0000256" key="4">
    <source>
        <dbReference type="ARBA" id="ARBA00023015"/>
    </source>
</evidence>
<evidence type="ECO:0000256" key="5">
    <source>
        <dbReference type="ARBA" id="ARBA00023163"/>
    </source>
</evidence>
<evidence type="ECO:0000313" key="8">
    <source>
        <dbReference type="Proteomes" id="UP000275267"/>
    </source>
</evidence>
<keyword evidence="3" id="KW-0862">Zinc</keyword>
<evidence type="ECO:0000259" key="6">
    <source>
        <dbReference type="Pfam" id="PF23121"/>
    </source>
</evidence>
<dbReference type="AlphaFoldDB" id="A0A3L6SWU7"/>
<dbReference type="InterPro" id="IPR049914">
    <property type="entry name" value="PHD1-3/5-6"/>
</dbReference>
<sequence>MVEVEIVSRLVVWPRIWKASEPSSDNIGLYFLPPNMRHGEELDQLVNEVMKNDLVLRAIINEAEMLIFPSVLLPKRYQMFQAKYYLWAVFKRREDKGGVLAEPLDGTRNQQIKK</sequence>
<dbReference type="Pfam" id="PF23121">
    <property type="entry name" value="SPOC_AIPP2"/>
    <property type="match status" value="1"/>
</dbReference>
<evidence type="ECO:0000256" key="3">
    <source>
        <dbReference type="ARBA" id="ARBA00022833"/>
    </source>
</evidence>
<dbReference type="GO" id="GO:0140566">
    <property type="term" value="F:histone reader activity"/>
    <property type="evidence" value="ECO:0007669"/>
    <property type="project" value="InterPro"/>
</dbReference>
<name>A0A3L6SWU7_PANMI</name>
<reference evidence="8" key="1">
    <citation type="journal article" date="2019" name="Nat. Commun.">
        <title>The genome of broomcorn millet.</title>
        <authorList>
            <person name="Zou C."/>
            <person name="Miki D."/>
            <person name="Li D."/>
            <person name="Tang Q."/>
            <person name="Xiao L."/>
            <person name="Rajput S."/>
            <person name="Deng P."/>
            <person name="Jia W."/>
            <person name="Huang R."/>
            <person name="Zhang M."/>
            <person name="Sun Y."/>
            <person name="Hu J."/>
            <person name="Fu X."/>
            <person name="Schnable P.S."/>
            <person name="Li F."/>
            <person name="Zhang H."/>
            <person name="Feng B."/>
            <person name="Zhu X."/>
            <person name="Liu R."/>
            <person name="Schnable J.C."/>
            <person name="Zhu J.-K."/>
            <person name="Zhang H."/>
        </authorList>
    </citation>
    <scope>NUCLEOTIDE SEQUENCE [LARGE SCALE GENOMIC DNA]</scope>
</reference>
<dbReference type="OrthoDB" id="787165at2759"/>
<keyword evidence="1" id="KW-0479">Metal-binding</keyword>
<protein>
    <recommendedName>
        <fullName evidence="6">AIPP2-like SPOC-like domain-containing protein</fullName>
    </recommendedName>
</protein>
<dbReference type="PANTHER" id="PTHR33304">
    <property type="match status" value="1"/>
</dbReference>
<accession>A0A3L6SWU7</accession>
<keyword evidence="5" id="KW-0804">Transcription</keyword>
<dbReference type="GO" id="GO:0034244">
    <property type="term" value="P:negative regulation of transcription elongation by RNA polymerase II"/>
    <property type="evidence" value="ECO:0007669"/>
    <property type="project" value="InterPro"/>
</dbReference>
<dbReference type="GO" id="GO:0008270">
    <property type="term" value="F:zinc ion binding"/>
    <property type="evidence" value="ECO:0007669"/>
    <property type="project" value="UniProtKB-KW"/>
</dbReference>
<dbReference type="PANTHER" id="PTHR33304:SF49">
    <property type="entry name" value="OS12G0161500 PROTEIN"/>
    <property type="match status" value="1"/>
</dbReference>
<keyword evidence="8" id="KW-1185">Reference proteome</keyword>
<dbReference type="EMBL" id="PQIB02000003">
    <property type="protein sequence ID" value="RLN28201.1"/>
    <property type="molecule type" value="Genomic_DNA"/>
</dbReference>
<evidence type="ECO:0000313" key="7">
    <source>
        <dbReference type="EMBL" id="RLN28201.1"/>
    </source>
</evidence>
<dbReference type="Proteomes" id="UP000275267">
    <property type="component" value="Unassembled WGS sequence"/>
</dbReference>
<keyword evidence="4" id="KW-0805">Transcription regulation</keyword>
<gene>
    <name evidence="7" type="ORF">C2845_PM05G04950</name>
</gene>
<comment type="caution">
    <text evidence="7">The sequence shown here is derived from an EMBL/GenBank/DDBJ whole genome shotgun (WGS) entry which is preliminary data.</text>
</comment>
<organism evidence="7 8">
    <name type="scientific">Panicum miliaceum</name>
    <name type="common">Proso millet</name>
    <name type="synonym">Broomcorn millet</name>
    <dbReference type="NCBI Taxonomy" id="4540"/>
    <lineage>
        <taxon>Eukaryota</taxon>
        <taxon>Viridiplantae</taxon>
        <taxon>Streptophyta</taxon>
        <taxon>Embryophyta</taxon>
        <taxon>Tracheophyta</taxon>
        <taxon>Spermatophyta</taxon>
        <taxon>Magnoliopsida</taxon>
        <taxon>Liliopsida</taxon>
        <taxon>Poales</taxon>
        <taxon>Poaceae</taxon>
        <taxon>PACMAD clade</taxon>
        <taxon>Panicoideae</taxon>
        <taxon>Panicodae</taxon>
        <taxon>Paniceae</taxon>
        <taxon>Panicinae</taxon>
        <taxon>Panicum</taxon>
        <taxon>Panicum sect. Panicum</taxon>
    </lineage>
</organism>
<keyword evidence="2" id="KW-0863">Zinc-finger</keyword>
<proteinExistence type="predicted"/>
<evidence type="ECO:0000256" key="1">
    <source>
        <dbReference type="ARBA" id="ARBA00022723"/>
    </source>
</evidence>
<dbReference type="InterPro" id="IPR056280">
    <property type="entry name" value="AIPP2-like_SPOC"/>
</dbReference>
<evidence type="ECO:0000256" key="2">
    <source>
        <dbReference type="ARBA" id="ARBA00022771"/>
    </source>
</evidence>
<dbReference type="STRING" id="4540.A0A3L6SWU7"/>